<keyword evidence="3" id="KW-1185">Reference proteome</keyword>
<comment type="caution">
    <text evidence="2">The sequence shown here is derived from an EMBL/GenBank/DDBJ whole genome shotgun (WGS) entry which is preliminary data.</text>
</comment>
<evidence type="ECO:0000313" key="2">
    <source>
        <dbReference type="EMBL" id="GHB29597.1"/>
    </source>
</evidence>
<feature type="region of interest" description="Disordered" evidence="1">
    <location>
        <begin position="40"/>
        <end position="71"/>
    </location>
</feature>
<feature type="compositionally biased region" description="Polar residues" evidence="1">
    <location>
        <begin position="43"/>
        <end position="58"/>
    </location>
</feature>
<dbReference type="RefSeq" id="WP_189716421.1">
    <property type="nucleotide sequence ID" value="NZ_BMVO01000035.1"/>
</dbReference>
<protein>
    <submittedName>
        <fullName evidence="2">Uncharacterized protein</fullName>
    </submittedName>
</protein>
<dbReference type="EMBL" id="BMVO01000035">
    <property type="protein sequence ID" value="GHB29597.1"/>
    <property type="molecule type" value="Genomic_DNA"/>
</dbReference>
<evidence type="ECO:0000256" key="1">
    <source>
        <dbReference type="SAM" id="MobiDB-lite"/>
    </source>
</evidence>
<sequence length="71" mass="7590">MAVIGVLTEPTPPTWWKANRHKVYGTGGLLIGYLIGTHLQGAPDQQPQHPRPSHTTPAPTAPGAHRTHTPA</sequence>
<evidence type="ECO:0000313" key="3">
    <source>
        <dbReference type="Proteomes" id="UP000599437"/>
    </source>
</evidence>
<accession>A0ABQ3E804</accession>
<gene>
    <name evidence="2" type="ORF">GCM10010346_61400</name>
</gene>
<dbReference type="Proteomes" id="UP000599437">
    <property type="component" value="Unassembled WGS sequence"/>
</dbReference>
<organism evidence="2 3">
    <name type="scientific">Streptomyces chryseus</name>
    <dbReference type="NCBI Taxonomy" id="68186"/>
    <lineage>
        <taxon>Bacteria</taxon>
        <taxon>Bacillati</taxon>
        <taxon>Actinomycetota</taxon>
        <taxon>Actinomycetes</taxon>
        <taxon>Kitasatosporales</taxon>
        <taxon>Streptomycetaceae</taxon>
        <taxon>Streptomyces</taxon>
    </lineage>
</organism>
<name>A0ABQ3E804_9ACTN</name>
<reference evidence="3" key="1">
    <citation type="journal article" date="2019" name="Int. J. Syst. Evol. Microbiol.">
        <title>The Global Catalogue of Microorganisms (GCM) 10K type strain sequencing project: providing services to taxonomists for standard genome sequencing and annotation.</title>
        <authorList>
            <consortium name="The Broad Institute Genomics Platform"/>
            <consortium name="The Broad Institute Genome Sequencing Center for Infectious Disease"/>
            <person name="Wu L."/>
            <person name="Ma J."/>
        </authorList>
    </citation>
    <scope>NUCLEOTIDE SEQUENCE [LARGE SCALE GENOMIC DNA]</scope>
    <source>
        <strain evidence="3">JCM 4737</strain>
    </source>
</reference>
<proteinExistence type="predicted"/>